<dbReference type="Pfam" id="PF12802">
    <property type="entry name" value="MarR_2"/>
    <property type="match status" value="1"/>
</dbReference>
<keyword evidence="6" id="KW-1185">Reference proteome</keyword>
<proteinExistence type="predicted"/>
<evidence type="ECO:0000256" key="3">
    <source>
        <dbReference type="ARBA" id="ARBA00023163"/>
    </source>
</evidence>
<dbReference type="InterPro" id="IPR039422">
    <property type="entry name" value="MarR/SlyA-like"/>
</dbReference>
<keyword evidence="3" id="KW-0804">Transcription</keyword>
<evidence type="ECO:0000259" key="4">
    <source>
        <dbReference type="PROSITE" id="PS50995"/>
    </source>
</evidence>
<reference evidence="5 6" key="1">
    <citation type="journal article" date="2019" name="Sci. Rep.">
        <title>Sulfobacillus thermotolerans: new insights into resistance and metabolic capacities of acidophilic chemolithotrophs.</title>
        <authorList>
            <person name="Panyushkina A.E."/>
            <person name="Babenko V.V."/>
            <person name="Nikitina A.S."/>
            <person name="Selezneva O.V."/>
            <person name="Tsaplina I.A."/>
            <person name="Letarova M.A."/>
            <person name="Kostryukova E.S."/>
            <person name="Letarov A.V."/>
        </authorList>
    </citation>
    <scope>NUCLEOTIDE SEQUENCE [LARGE SCALE GENOMIC DNA]</scope>
    <source>
        <strain evidence="5 6">Kr1</strain>
    </source>
</reference>
<keyword evidence="2" id="KW-0238">DNA-binding</keyword>
<feature type="domain" description="HTH marR-type" evidence="4">
    <location>
        <begin position="6"/>
        <end position="141"/>
    </location>
</feature>
<keyword evidence="1" id="KW-0805">Transcription regulation</keyword>
<evidence type="ECO:0000256" key="1">
    <source>
        <dbReference type="ARBA" id="ARBA00023015"/>
    </source>
</evidence>
<dbReference type="InterPro" id="IPR000835">
    <property type="entry name" value="HTH_MarR-typ"/>
</dbReference>
<dbReference type="Proteomes" id="UP000325292">
    <property type="component" value="Chromosome"/>
</dbReference>
<evidence type="ECO:0000313" key="5">
    <source>
        <dbReference type="EMBL" id="AUW94834.1"/>
    </source>
</evidence>
<dbReference type="InterPro" id="IPR023187">
    <property type="entry name" value="Tscrpt_reg_MarR-type_CS"/>
</dbReference>
<dbReference type="PANTHER" id="PTHR33164">
    <property type="entry name" value="TRANSCRIPTIONAL REGULATOR, MARR FAMILY"/>
    <property type="match status" value="1"/>
</dbReference>
<dbReference type="InterPro" id="IPR036388">
    <property type="entry name" value="WH-like_DNA-bd_sf"/>
</dbReference>
<dbReference type="PROSITE" id="PS01117">
    <property type="entry name" value="HTH_MARR_1"/>
    <property type="match status" value="1"/>
</dbReference>
<gene>
    <name evidence="5" type="ORF">BXT84_13470</name>
</gene>
<dbReference type="PROSITE" id="PS50995">
    <property type="entry name" value="HTH_MARR_2"/>
    <property type="match status" value="1"/>
</dbReference>
<sequence length="158" mass="18396">MDEHRKAELNQILVLFYLAYRTFTDKPDQILSKYHLQRVHHRILFFVGHFPGLTIQQLLTVLEVSKQALHRPLKQLVELGLIRYTPAIHDKRSRLLTLTDAGQALEQELSGGQRQFLDQIFRTAGEGAEEAWVHIMAALSEKRPAFHFVEDLRRNTDE</sequence>
<dbReference type="Gene3D" id="1.10.10.10">
    <property type="entry name" value="Winged helix-like DNA-binding domain superfamily/Winged helix DNA-binding domain"/>
    <property type="match status" value="1"/>
</dbReference>
<evidence type="ECO:0000256" key="2">
    <source>
        <dbReference type="ARBA" id="ARBA00023125"/>
    </source>
</evidence>
<dbReference type="InterPro" id="IPR036390">
    <property type="entry name" value="WH_DNA-bd_sf"/>
</dbReference>
<accession>A0ABM6RU19</accession>
<dbReference type="SUPFAM" id="SSF46785">
    <property type="entry name" value="Winged helix' DNA-binding domain"/>
    <property type="match status" value="1"/>
</dbReference>
<protein>
    <submittedName>
        <fullName evidence="5">MarR family transcriptional regulator</fullName>
    </submittedName>
</protein>
<dbReference type="EMBL" id="CP019454">
    <property type="protein sequence ID" value="AUW94834.1"/>
    <property type="molecule type" value="Genomic_DNA"/>
</dbReference>
<evidence type="ECO:0000313" key="6">
    <source>
        <dbReference type="Proteomes" id="UP000325292"/>
    </source>
</evidence>
<organism evidence="5 6">
    <name type="scientific">Sulfobacillus thermotolerans</name>
    <dbReference type="NCBI Taxonomy" id="338644"/>
    <lineage>
        <taxon>Bacteria</taxon>
        <taxon>Bacillati</taxon>
        <taxon>Bacillota</taxon>
        <taxon>Clostridia</taxon>
        <taxon>Eubacteriales</taxon>
        <taxon>Clostridiales Family XVII. Incertae Sedis</taxon>
        <taxon>Sulfobacillus</taxon>
    </lineage>
</organism>
<name>A0ABM6RU19_9FIRM</name>
<dbReference type="PANTHER" id="PTHR33164:SF44">
    <property type="entry name" value="TRANSCRIPTIONAL REGULATORY PROTEIN"/>
    <property type="match status" value="1"/>
</dbReference>
<dbReference type="SMART" id="SM00347">
    <property type="entry name" value="HTH_MARR"/>
    <property type="match status" value="1"/>
</dbReference>